<organism evidence="3 4">
    <name type="scientific">Polyrhizophydium stewartii</name>
    <dbReference type="NCBI Taxonomy" id="2732419"/>
    <lineage>
        <taxon>Eukaryota</taxon>
        <taxon>Fungi</taxon>
        <taxon>Fungi incertae sedis</taxon>
        <taxon>Chytridiomycota</taxon>
        <taxon>Chytridiomycota incertae sedis</taxon>
        <taxon>Chytridiomycetes</taxon>
        <taxon>Rhizophydiales</taxon>
        <taxon>Rhizophydiales incertae sedis</taxon>
        <taxon>Polyrhizophydium</taxon>
    </lineage>
</organism>
<evidence type="ECO:0000256" key="1">
    <source>
        <dbReference type="PROSITE-ProRule" id="PRU00708"/>
    </source>
</evidence>
<dbReference type="NCBIfam" id="TIGR00756">
    <property type="entry name" value="PPR"/>
    <property type="match status" value="1"/>
</dbReference>
<evidence type="ECO:0000256" key="2">
    <source>
        <dbReference type="SAM" id="MobiDB-lite"/>
    </source>
</evidence>
<evidence type="ECO:0000313" key="4">
    <source>
        <dbReference type="Proteomes" id="UP001527925"/>
    </source>
</evidence>
<reference evidence="3 4" key="1">
    <citation type="submission" date="2023-09" db="EMBL/GenBank/DDBJ databases">
        <title>Pangenome analysis of Batrachochytrium dendrobatidis and related Chytrids.</title>
        <authorList>
            <person name="Yacoub M.N."/>
            <person name="Stajich J.E."/>
            <person name="James T.Y."/>
        </authorList>
    </citation>
    <scope>NUCLEOTIDE SEQUENCE [LARGE SCALE GENOMIC DNA]</scope>
    <source>
        <strain evidence="3 4">JEL0888</strain>
    </source>
</reference>
<feature type="region of interest" description="Disordered" evidence="2">
    <location>
        <begin position="770"/>
        <end position="797"/>
    </location>
</feature>
<feature type="compositionally biased region" description="Pro residues" evidence="2">
    <location>
        <begin position="1"/>
        <end position="19"/>
    </location>
</feature>
<proteinExistence type="predicted"/>
<accession>A0ABR4NFL5</accession>
<protein>
    <recommendedName>
        <fullName evidence="5">Pentatricopeptide repeat-containing protein</fullName>
    </recommendedName>
</protein>
<feature type="region of interest" description="Disordered" evidence="2">
    <location>
        <begin position="150"/>
        <end position="180"/>
    </location>
</feature>
<dbReference type="PANTHER" id="PTHR48125">
    <property type="entry name" value="LP07818P1"/>
    <property type="match status" value="1"/>
</dbReference>
<dbReference type="Proteomes" id="UP001527925">
    <property type="component" value="Unassembled WGS sequence"/>
</dbReference>
<evidence type="ECO:0000313" key="3">
    <source>
        <dbReference type="EMBL" id="KAL2918317.1"/>
    </source>
</evidence>
<feature type="compositionally biased region" description="Pro residues" evidence="2">
    <location>
        <begin position="781"/>
        <end position="791"/>
    </location>
</feature>
<dbReference type="InterPro" id="IPR002885">
    <property type="entry name" value="PPR_rpt"/>
</dbReference>
<dbReference type="PANTHER" id="PTHR48125:SF12">
    <property type="entry name" value="AT HOOK TRANSCRIPTION FACTOR FAMILY-RELATED"/>
    <property type="match status" value="1"/>
</dbReference>
<feature type="compositionally biased region" description="Polar residues" evidence="2">
    <location>
        <begin position="150"/>
        <end position="167"/>
    </location>
</feature>
<name>A0ABR4NFL5_9FUNG</name>
<comment type="caution">
    <text evidence="3">The sequence shown here is derived from an EMBL/GenBank/DDBJ whole genome shotgun (WGS) entry which is preliminary data.</text>
</comment>
<feature type="region of interest" description="Disordered" evidence="2">
    <location>
        <begin position="63"/>
        <end position="106"/>
    </location>
</feature>
<dbReference type="InterPro" id="IPR011990">
    <property type="entry name" value="TPR-like_helical_dom_sf"/>
</dbReference>
<feature type="compositionally biased region" description="Low complexity" evidence="2">
    <location>
        <begin position="63"/>
        <end position="76"/>
    </location>
</feature>
<gene>
    <name evidence="3" type="ORF">HK105_202244</name>
</gene>
<feature type="repeat" description="PPR" evidence="1">
    <location>
        <begin position="848"/>
        <end position="882"/>
    </location>
</feature>
<keyword evidence="4" id="KW-1185">Reference proteome</keyword>
<evidence type="ECO:0008006" key="5">
    <source>
        <dbReference type="Google" id="ProtNLM"/>
    </source>
</evidence>
<sequence>MPVTPPATPLPPLLPPPPLSATERRQLRPTVLRLLAARVPPATLSLSRLVVALVTIPSLVAGPASAPAGDSAPPKANAADGSASPVPSAKDAAENPPSSADRGQHMSAAGAAACALASRAVLSTSRLRRDLGVLALCAMLLPRLISFQRSSGARTSEQANTAPSPSSAHGDPPGAPVVPSWLMGRLGGQYRPARSSMRQHVRPYSTAQRRRQGSTKIFLVPSSLSIQPHLLTPPATSPASARREKQAAPLDNAQFVSSLFKSIALNPNAIDLSVLHAAGSFIRKAAKDPRVALLWPTICDEFFSILTTNNVEHLTIVRVMCKLASIVPTSEHPAVTLEPRETPGGIQQNLMYIGDTNFEHRVVPVMPPDFHHQFIGLLLDRPNPPLRVVMMALRSMTLDHSIPLTQDLVDKTRRVIAVHSARTPSVSPAFLLRSLGIDTAELSQIGIAQPKQGGRSASAGAAALAASARGSYSDTASFHGVFERLFQDLESESLDDAMRLRPFSSQNAGSLLVYGFLQCDDLESAVRLLVRQLTDPTTQPPTQWMIDIVLRLLWAQAHVDVAVQLMRVALTKTPAVIARHPVVTEKMLKEENLSIAVAALRTVRFRPQKIVQLLDAQSIPERRIPPGPATIGITITGLALNHRFAEAYDVIEDAQRNFGIAPHPAYFNGILFGALFSPIPNVNVASDCLDRMVHLGITPGIETFTMLLNSAIRGHQSDIASSIISLVFSSDVVPDEPFIVAVISWYLASGELGMVRDILARYAPELCGDTMPGRADAQGSPPTPPPTPPLAPCDGGAARSRQHRIAWTSRLLEVLVAYQDRSGPHPAILGVVDALTRSDASSRGVMPSCDALMMMVRMYANACRFDSAESCIQVMRKSGFEPNMHTAASLACSYLRSCVSLNATTTETAKRLARAHYWIRQLVGADRQVDDAGLGSAVSAILDVPGVADNAAAVLPGPDLRSQSHWKLVVRMLKDLTKLSAAHPEFVRDAAVTVVSSGAAVSHQQIRQLISSLVDQGHTDYATEIVKQADPTLVRGLEATL</sequence>
<dbReference type="EMBL" id="JADGIZ020000007">
    <property type="protein sequence ID" value="KAL2918317.1"/>
    <property type="molecule type" value="Genomic_DNA"/>
</dbReference>
<dbReference type="PROSITE" id="PS51375">
    <property type="entry name" value="PPR"/>
    <property type="match status" value="1"/>
</dbReference>
<feature type="region of interest" description="Disordered" evidence="2">
    <location>
        <begin position="1"/>
        <end position="24"/>
    </location>
</feature>
<dbReference type="Gene3D" id="1.25.40.10">
    <property type="entry name" value="Tetratricopeptide repeat domain"/>
    <property type="match status" value="2"/>
</dbReference>